<evidence type="ECO:0000313" key="9">
    <source>
        <dbReference type="Proteomes" id="UP000039865"/>
    </source>
</evidence>
<dbReference type="Proteomes" id="UP000039865">
    <property type="component" value="Unassembled WGS sequence"/>
</dbReference>
<dbReference type="SUPFAM" id="SSF47370">
    <property type="entry name" value="Bromodomain"/>
    <property type="match status" value="1"/>
</dbReference>
<dbReference type="InterPro" id="IPR038336">
    <property type="entry name" value="NET_sf"/>
</dbReference>
<dbReference type="EMBL" id="CCKQ01009452">
    <property type="protein sequence ID" value="CDW80938.1"/>
    <property type="molecule type" value="Genomic_DNA"/>
</dbReference>
<dbReference type="Pfam" id="PF00439">
    <property type="entry name" value="Bromodomain"/>
    <property type="match status" value="1"/>
</dbReference>
<dbReference type="InterPro" id="IPR027353">
    <property type="entry name" value="NET_dom"/>
</dbReference>
<dbReference type="InParanoid" id="A0A078AJH8"/>
<organism evidence="8 9">
    <name type="scientific">Stylonychia lemnae</name>
    <name type="common">Ciliate</name>
    <dbReference type="NCBI Taxonomy" id="5949"/>
    <lineage>
        <taxon>Eukaryota</taxon>
        <taxon>Sar</taxon>
        <taxon>Alveolata</taxon>
        <taxon>Ciliophora</taxon>
        <taxon>Intramacronucleata</taxon>
        <taxon>Spirotrichea</taxon>
        <taxon>Stichotrichia</taxon>
        <taxon>Sporadotrichida</taxon>
        <taxon>Oxytrichidae</taxon>
        <taxon>Stylonychinae</taxon>
        <taxon>Stylonychia</taxon>
    </lineage>
</organism>
<accession>A0A078AJH8</accession>
<keyword evidence="9" id="KW-1185">Reference proteome</keyword>
<dbReference type="CDD" id="cd04369">
    <property type="entry name" value="Bromodomain"/>
    <property type="match status" value="1"/>
</dbReference>
<dbReference type="PRINTS" id="PR00503">
    <property type="entry name" value="BROMODOMAIN"/>
</dbReference>
<evidence type="ECO:0000256" key="1">
    <source>
        <dbReference type="ARBA" id="ARBA00023015"/>
    </source>
</evidence>
<name>A0A078AJH8_STYLE</name>
<evidence type="ECO:0000256" key="2">
    <source>
        <dbReference type="ARBA" id="ARBA00023117"/>
    </source>
</evidence>
<keyword evidence="2 4" id="KW-0103">Bromodomain</keyword>
<dbReference type="OrthoDB" id="310978at2759"/>
<dbReference type="PROSITE" id="PS51525">
    <property type="entry name" value="NET"/>
    <property type="match status" value="1"/>
</dbReference>
<proteinExistence type="predicted"/>
<dbReference type="InterPro" id="IPR036427">
    <property type="entry name" value="Bromodomain-like_sf"/>
</dbReference>
<dbReference type="InterPro" id="IPR001487">
    <property type="entry name" value="Bromodomain"/>
</dbReference>
<evidence type="ECO:0000256" key="3">
    <source>
        <dbReference type="ARBA" id="ARBA00023163"/>
    </source>
</evidence>
<dbReference type="Gene3D" id="1.20.1270.220">
    <property type="match status" value="1"/>
</dbReference>
<keyword evidence="3" id="KW-0804">Transcription</keyword>
<dbReference type="PROSITE" id="PS50014">
    <property type="entry name" value="BROMODOMAIN_2"/>
    <property type="match status" value="1"/>
</dbReference>
<dbReference type="AlphaFoldDB" id="A0A078AJH8"/>
<reference evidence="8 9" key="1">
    <citation type="submission" date="2014-06" db="EMBL/GenBank/DDBJ databases">
        <authorList>
            <person name="Swart Estienne"/>
        </authorList>
    </citation>
    <scope>NUCLEOTIDE SEQUENCE [LARGE SCALE GENOMIC DNA]</scope>
    <source>
        <strain evidence="8 9">130c</strain>
    </source>
</reference>
<feature type="domain" description="NET" evidence="7">
    <location>
        <begin position="153"/>
        <end position="236"/>
    </location>
</feature>
<evidence type="ECO:0000313" key="8">
    <source>
        <dbReference type="EMBL" id="CDW80938.1"/>
    </source>
</evidence>
<dbReference type="PANTHER" id="PTHR45926">
    <property type="entry name" value="OSJNBA0053K19.4 PROTEIN"/>
    <property type="match status" value="1"/>
</dbReference>
<evidence type="ECO:0000256" key="5">
    <source>
        <dbReference type="SAM" id="MobiDB-lite"/>
    </source>
</evidence>
<gene>
    <name evidence="8" type="primary">Contig14175.g15104</name>
    <name evidence="8" type="ORF">STYLEM_9944</name>
</gene>
<protein>
    <submittedName>
        <fullName evidence="8">Bromodomain containing protein</fullName>
    </submittedName>
</protein>
<keyword evidence="1" id="KW-0805">Transcription regulation</keyword>
<feature type="region of interest" description="Disordered" evidence="5">
    <location>
        <begin position="134"/>
        <end position="160"/>
    </location>
</feature>
<evidence type="ECO:0000259" key="6">
    <source>
        <dbReference type="PROSITE" id="PS50014"/>
    </source>
</evidence>
<dbReference type="Gene3D" id="1.20.920.10">
    <property type="entry name" value="Bromodomain-like"/>
    <property type="match status" value="1"/>
</dbReference>
<dbReference type="OMA" id="EIQLIWD"/>
<evidence type="ECO:0000259" key="7">
    <source>
        <dbReference type="PROSITE" id="PS51525"/>
    </source>
</evidence>
<dbReference type="SMART" id="SM00297">
    <property type="entry name" value="BROMO"/>
    <property type="match status" value="1"/>
</dbReference>
<evidence type="ECO:0000256" key="4">
    <source>
        <dbReference type="PROSITE-ProRule" id="PRU00035"/>
    </source>
</evidence>
<feature type="domain" description="Bromo" evidence="6">
    <location>
        <begin position="28"/>
        <end position="100"/>
    </location>
</feature>
<sequence>MQVHSQGTRFPIKKDDIPKIKALIQSIEDDPNAEPFLEPVQWQELGLDDYPQIIKKPMDFSTVKKGLAKGKYNTYDELFAEIQLIWDNCKTYNVAGSDIYKLAEYMEKVSKRQISKFRSQMGIQSVSFAVPNKKAGVGKDKKKSGGNQDDKSDGEDEEESNIVTVEMKIDFVERVKQLSNEGLTQMVQQIQQIIPSAVSDIENEKLQIKVDEFDKEAFNKISDFIDELLLNEQPSKRQKTE</sequence>